<dbReference type="EMBL" id="BSYA01000184">
    <property type="protein sequence ID" value="GMG35945.1"/>
    <property type="molecule type" value="Genomic_DNA"/>
</dbReference>
<evidence type="ECO:0000256" key="8">
    <source>
        <dbReference type="SAM" id="MobiDB-lite"/>
    </source>
</evidence>
<evidence type="ECO:0000256" key="2">
    <source>
        <dbReference type="ARBA" id="ARBA00005930"/>
    </source>
</evidence>
<evidence type="ECO:0000256" key="7">
    <source>
        <dbReference type="RuleBase" id="RU369086"/>
    </source>
</evidence>
<comment type="caution">
    <text evidence="10">The sequence shown here is derived from an EMBL/GenBank/DDBJ whole genome shotgun (WGS) entry which is preliminary data.</text>
</comment>
<comment type="subcellular location">
    <subcellularLocation>
        <location evidence="1">Nucleus</location>
        <location evidence="1">Nucleolus</location>
    </subcellularLocation>
</comment>
<keyword evidence="3 7" id="KW-0240">DNA-directed RNA polymerase</keyword>
<evidence type="ECO:0000256" key="1">
    <source>
        <dbReference type="ARBA" id="ARBA00004604"/>
    </source>
</evidence>
<dbReference type="CDD" id="cd04328">
    <property type="entry name" value="RNAP_I_Rpa43_N"/>
    <property type="match status" value="1"/>
</dbReference>
<dbReference type="Pfam" id="PF17875">
    <property type="entry name" value="RPA43_OB"/>
    <property type="match status" value="1"/>
</dbReference>
<feature type="region of interest" description="Disordered" evidence="8">
    <location>
        <begin position="57"/>
        <end position="91"/>
    </location>
</feature>
<accession>A0AAN4YWZ6</accession>
<evidence type="ECO:0000256" key="4">
    <source>
        <dbReference type="ARBA" id="ARBA00022553"/>
    </source>
</evidence>
<organism evidence="10 11">
    <name type="scientific">Aspergillus oryzae</name>
    <name type="common">Yellow koji mold</name>
    <dbReference type="NCBI Taxonomy" id="5062"/>
    <lineage>
        <taxon>Eukaryota</taxon>
        <taxon>Fungi</taxon>
        <taxon>Dikarya</taxon>
        <taxon>Ascomycota</taxon>
        <taxon>Pezizomycotina</taxon>
        <taxon>Eurotiomycetes</taxon>
        <taxon>Eurotiomycetidae</taxon>
        <taxon>Eurotiales</taxon>
        <taxon>Aspergillaceae</taxon>
        <taxon>Aspergillus</taxon>
        <taxon>Aspergillus subgen. Circumdati</taxon>
    </lineage>
</organism>
<feature type="compositionally biased region" description="Basic residues" evidence="8">
    <location>
        <begin position="499"/>
        <end position="511"/>
    </location>
</feature>
<dbReference type="GO" id="GO:0006362">
    <property type="term" value="P:transcription elongation by RNA polymerase I"/>
    <property type="evidence" value="ECO:0007669"/>
    <property type="project" value="UniProtKB-ARBA"/>
</dbReference>
<gene>
    <name evidence="10" type="ORF">Aory04_001107600</name>
</gene>
<dbReference type="InterPro" id="IPR036898">
    <property type="entry name" value="RNA_pol_Rpb7-like_N_sf"/>
</dbReference>
<name>A0AAN4YWZ6_ASPOZ</name>
<feature type="compositionally biased region" description="Basic and acidic residues" evidence="8">
    <location>
        <begin position="483"/>
        <end position="498"/>
    </location>
</feature>
<keyword evidence="5 7" id="KW-0804">Transcription</keyword>
<dbReference type="PANTHER" id="PTHR12709">
    <property type="entry name" value="DNA-DIRECTED RNA POLYMERASE II, III"/>
    <property type="match status" value="1"/>
</dbReference>
<dbReference type="InterPro" id="IPR045113">
    <property type="entry name" value="Rpb7-like"/>
</dbReference>
<evidence type="ECO:0000313" key="11">
    <source>
        <dbReference type="Proteomes" id="UP001165205"/>
    </source>
</evidence>
<dbReference type="FunFam" id="3.30.1490.120:FF:000004">
    <property type="entry name" value="RNA polymerase I subunit Rpa43"/>
    <property type="match status" value="1"/>
</dbReference>
<feature type="region of interest" description="Disordered" evidence="8">
    <location>
        <begin position="440"/>
        <end position="511"/>
    </location>
</feature>
<feature type="compositionally biased region" description="Basic and acidic residues" evidence="8">
    <location>
        <begin position="59"/>
        <end position="70"/>
    </location>
</feature>
<feature type="compositionally biased region" description="Polar residues" evidence="8">
    <location>
        <begin position="334"/>
        <end position="343"/>
    </location>
</feature>
<dbReference type="GO" id="GO:0006361">
    <property type="term" value="P:transcription initiation at RNA polymerase I promoter"/>
    <property type="evidence" value="ECO:0007669"/>
    <property type="project" value="UniProtKB-ARBA"/>
</dbReference>
<reference evidence="10" key="1">
    <citation type="submission" date="2023-04" db="EMBL/GenBank/DDBJ databases">
        <title>Aspergillus oryzae NBRC 4228.</title>
        <authorList>
            <person name="Ichikawa N."/>
            <person name="Sato H."/>
            <person name="Tonouchi N."/>
        </authorList>
    </citation>
    <scope>NUCLEOTIDE SEQUENCE</scope>
    <source>
        <strain evidence="10">NBRC 4228</strain>
    </source>
</reference>
<dbReference type="AlphaFoldDB" id="A0AAN4YWZ6"/>
<feature type="region of interest" description="Disordered" evidence="8">
    <location>
        <begin position="106"/>
        <end position="175"/>
    </location>
</feature>
<evidence type="ECO:0000256" key="6">
    <source>
        <dbReference type="ARBA" id="ARBA00023242"/>
    </source>
</evidence>
<dbReference type="Proteomes" id="UP001165205">
    <property type="component" value="Unassembled WGS sequence"/>
</dbReference>
<feature type="region of interest" description="Disordered" evidence="8">
    <location>
        <begin position="324"/>
        <end position="370"/>
    </location>
</feature>
<keyword evidence="6 7" id="KW-0539">Nucleus</keyword>
<sequence>MKIFQSRACRQHGKSTTFNFIQKFSAMKHYRMLSSSMKLRLGACLETYRPRHRLPFLHMSKEGKEKKKVSTSENPSDIDPRRYSTGAPVAPLSNTMAVDAMEIDSERVPAAVPSPEKERKRKHKNKDVSSSSPSKKKRKHESSQLTDETADHDIEKKKKSKKSKDKTKSKQADTEGAAIPDSPYVLTTATLYLPLSPISISPTHAKASLLAEHLSPLLLTYYAPLQGVILAYSDASISSTPPSPYTSSDPADPNPKPLTLAKTAGEYGVLYVYLTATFLVFRPQRGQILEGWVNVQSEGFLGAVVLNLFSVGIERKRLPSNWKWVPPGEEGSVSGDQQKTATTSEDDESEPSASFDQEKEHFNPVSLANPVSDTLNEEANAEDDESAAEGYFQSVSGHRVRGTVRFRVVDVDVIPGSERDRSFLSIEGTMLSPEEEARVLEDERNGILTTSATPRRGRSQEPRVSMSGALAAPSVAAIPEPETPSKTKEPKAEKEKKSKSSKSKKKEKKEK</sequence>
<dbReference type="InterPro" id="IPR041178">
    <property type="entry name" value="RPA43_OB"/>
</dbReference>
<evidence type="ECO:0000256" key="3">
    <source>
        <dbReference type="ARBA" id="ARBA00022478"/>
    </source>
</evidence>
<dbReference type="PANTHER" id="PTHR12709:SF5">
    <property type="entry name" value="DNA-DIRECTED RNA POLYMERASE I SUBUNIT RPA43"/>
    <property type="match status" value="1"/>
</dbReference>
<comment type="similarity">
    <text evidence="2">Belongs to the eukaryotic RPA43 RNA polymerase subunit family.</text>
</comment>
<dbReference type="InterPro" id="IPR041901">
    <property type="entry name" value="RNAP_I_Rpa43_N"/>
</dbReference>
<dbReference type="Gene3D" id="3.30.1490.120">
    <property type="entry name" value="RNA polymerase Rpb7-like, N-terminal domain"/>
    <property type="match status" value="1"/>
</dbReference>
<keyword evidence="4" id="KW-0597">Phosphoprotein</keyword>
<protein>
    <recommendedName>
        <fullName evidence="7">DNA-directed RNA polymerase subunit</fullName>
    </recommendedName>
</protein>
<dbReference type="Gene3D" id="2.40.50.1060">
    <property type="match status" value="1"/>
</dbReference>
<comment type="function">
    <text evidence="7">DNA-dependent RNA polymerase which catalyzes the transcription of DNA into RNA using the four ribonucleoside triphosphates as substrates.</text>
</comment>
<evidence type="ECO:0000313" key="10">
    <source>
        <dbReference type="EMBL" id="GMG35945.1"/>
    </source>
</evidence>
<evidence type="ECO:0000259" key="9">
    <source>
        <dbReference type="Pfam" id="PF17875"/>
    </source>
</evidence>
<feature type="domain" description="RPA43 OB" evidence="9">
    <location>
        <begin position="283"/>
        <end position="431"/>
    </location>
</feature>
<evidence type="ECO:0000256" key="5">
    <source>
        <dbReference type="ARBA" id="ARBA00023163"/>
    </source>
</evidence>
<dbReference type="GO" id="GO:0005736">
    <property type="term" value="C:RNA polymerase I complex"/>
    <property type="evidence" value="ECO:0007669"/>
    <property type="project" value="UniProtKB-ARBA"/>
</dbReference>
<proteinExistence type="inferred from homology"/>